<comment type="caution">
    <text evidence="2">The sequence shown here is derived from an EMBL/GenBank/DDBJ whole genome shotgun (WGS) entry which is preliminary data.</text>
</comment>
<evidence type="ECO:0000313" key="3">
    <source>
        <dbReference type="Proteomes" id="UP000651977"/>
    </source>
</evidence>
<dbReference type="InterPro" id="IPR051446">
    <property type="entry name" value="HTH_trans_reg/aminotransferase"/>
</dbReference>
<dbReference type="CDD" id="cd00609">
    <property type="entry name" value="AAT_like"/>
    <property type="match status" value="1"/>
</dbReference>
<dbReference type="Gene3D" id="3.40.640.10">
    <property type="entry name" value="Type I PLP-dependent aspartate aminotransferase-like (Major domain)"/>
    <property type="match status" value="1"/>
</dbReference>
<evidence type="ECO:0000313" key="2">
    <source>
        <dbReference type="EMBL" id="GGB10831.1"/>
    </source>
</evidence>
<dbReference type="SUPFAM" id="SSF46785">
    <property type="entry name" value="Winged helix' DNA-binding domain"/>
    <property type="match status" value="1"/>
</dbReference>
<dbReference type="Pfam" id="PF00155">
    <property type="entry name" value="Aminotran_1_2"/>
    <property type="match status" value="1"/>
</dbReference>
<protein>
    <submittedName>
        <fullName evidence="2">GntR family transcriptional regulator</fullName>
    </submittedName>
</protein>
<dbReference type="PANTHER" id="PTHR46577">
    <property type="entry name" value="HTH-TYPE TRANSCRIPTIONAL REGULATORY PROTEIN GABR"/>
    <property type="match status" value="1"/>
</dbReference>
<dbReference type="PANTHER" id="PTHR46577:SF2">
    <property type="entry name" value="TRANSCRIPTIONAL REGULATORY PROTEIN"/>
    <property type="match status" value="1"/>
</dbReference>
<sequence>MLSLRQFALLHNISVSTAVNCYAELQSKGWLIARPQSGFIIADYPPACASPTWGTFSSQVAIPQSQVEQVAIAKGPLGISRLQLDKLSRQQLDRSMRRVMRHMADTLSDYPKPQGEPLLRQALACHFSKHGFPINSDELVITHGCMDAVKTALLVCTKPGDTVAMSSPCYNGLLELLSELSLRLIEIPSTADGIDLERLEHHLKRGEIQAGLFCTTHMNPQGITLTAEQKIKLAELAAQYQVPVIEDDVYYELPHHQQSSLPTAYYDTSGYVIWCGSISKTLAPSFRLGWCKPGQFLPLFIKRMLGVSMFIQHVVADFIDSGAYANHLRRARYQLSQNKLHYLNFLGQHLPEGSCITQPEGGLVLWLQIPGLDAPRLATAAQEAGLDIRIGPWFTASERYQDCLRLNIGYEPTEAIEHELLRVIKLIRLNCC</sequence>
<dbReference type="InterPro" id="IPR004839">
    <property type="entry name" value="Aminotransferase_I/II_large"/>
</dbReference>
<feature type="domain" description="Aminotransferase class I/classII large" evidence="1">
    <location>
        <begin position="91"/>
        <end position="409"/>
    </location>
</feature>
<accession>A0ABQ1I2Q5</accession>
<name>A0ABQ1I2Q5_9ALTE</name>
<keyword evidence="3" id="KW-1185">Reference proteome</keyword>
<proteinExistence type="predicted"/>
<dbReference type="InterPro" id="IPR015424">
    <property type="entry name" value="PyrdxlP-dep_Trfase"/>
</dbReference>
<dbReference type="SUPFAM" id="SSF53383">
    <property type="entry name" value="PLP-dependent transferases"/>
    <property type="match status" value="1"/>
</dbReference>
<evidence type="ECO:0000259" key="1">
    <source>
        <dbReference type="Pfam" id="PF00155"/>
    </source>
</evidence>
<gene>
    <name evidence="2" type="primary">ydcR</name>
    <name evidence="2" type="ORF">GCM10007414_25280</name>
</gene>
<dbReference type="EMBL" id="BMDY01000015">
    <property type="protein sequence ID" value="GGB10831.1"/>
    <property type="molecule type" value="Genomic_DNA"/>
</dbReference>
<dbReference type="Proteomes" id="UP000651977">
    <property type="component" value="Unassembled WGS sequence"/>
</dbReference>
<organism evidence="2 3">
    <name type="scientific">Agarivorans gilvus</name>
    <dbReference type="NCBI Taxonomy" id="680279"/>
    <lineage>
        <taxon>Bacteria</taxon>
        <taxon>Pseudomonadati</taxon>
        <taxon>Pseudomonadota</taxon>
        <taxon>Gammaproteobacteria</taxon>
        <taxon>Alteromonadales</taxon>
        <taxon>Alteromonadaceae</taxon>
        <taxon>Agarivorans</taxon>
    </lineage>
</organism>
<dbReference type="InterPro" id="IPR015421">
    <property type="entry name" value="PyrdxlP-dep_Trfase_major"/>
</dbReference>
<dbReference type="InterPro" id="IPR036390">
    <property type="entry name" value="WH_DNA-bd_sf"/>
</dbReference>
<reference evidence="3" key="1">
    <citation type="journal article" date="2019" name="Int. J. Syst. Evol. Microbiol.">
        <title>The Global Catalogue of Microorganisms (GCM) 10K type strain sequencing project: providing services to taxonomists for standard genome sequencing and annotation.</title>
        <authorList>
            <consortium name="The Broad Institute Genomics Platform"/>
            <consortium name="The Broad Institute Genome Sequencing Center for Infectious Disease"/>
            <person name="Wu L."/>
            <person name="Ma J."/>
        </authorList>
    </citation>
    <scope>NUCLEOTIDE SEQUENCE [LARGE SCALE GENOMIC DNA]</scope>
    <source>
        <strain evidence="3">CGMCC 1.10131</strain>
    </source>
</reference>